<dbReference type="Pfam" id="PF07179">
    <property type="entry name" value="SseB"/>
    <property type="match status" value="1"/>
</dbReference>
<dbReference type="InterPro" id="IPR009839">
    <property type="entry name" value="SseB_N"/>
</dbReference>
<dbReference type="RefSeq" id="WP_386670187.1">
    <property type="nucleotide sequence ID" value="NZ_JBHLTG010000003.1"/>
</dbReference>
<evidence type="ECO:0000259" key="1">
    <source>
        <dbReference type="Pfam" id="PF07179"/>
    </source>
</evidence>
<gene>
    <name evidence="2" type="ORF">ACFFGH_16520</name>
</gene>
<dbReference type="EMBL" id="JBHLTG010000003">
    <property type="protein sequence ID" value="MFC0679442.1"/>
    <property type="molecule type" value="Genomic_DNA"/>
</dbReference>
<reference evidence="2 3" key="1">
    <citation type="submission" date="2024-09" db="EMBL/GenBank/DDBJ databases">
        <authorList>
            <person name="Sun Q."/>
            <person name="Mori K."/>
        </authorList>
    </citation>
    <scope>NUCLEOTIDE SEQUENCE [LARGE SCALE GENOMIC DNA]</scope>
    <source>
        <strain evidence="2 3">KCTC 23076</strain>
    </source>
</reference>
<feature type="domain" description="SseB protein N-terminal" evidence="1">
    <location>
        <begin position="11"/>
        <end position="113"/>
    </location>
</feature>
<name>A0ABV6RR34_9GAMM</name>
<proteinExistence type="predicted"/>
<evidence type="ECO:0000313" key="2">
    <source>
        <dbReference type="EMBL" id="MFC0679442.1"/>
    </source>
</evidence>
<organism evidence="2 3">
    <name type="scientific">Lysobacter korlensis</name>
    <dbReference type="NCBI Taxonomy" id="553636"/>
    <lineage>
        <taxon>Bacteria</taxon>
        <taxon>Pseudomonadati</taxon>
        <taxon>Pseudomonadota</taxon>
        <taxon>Gammaproteobacteria</taxon>
        <taxon>Lysobacterales</taxon>
        <taxon>Lysobacteraceae</taxon>
        <taxon>Lysobacter</taxon>
    </lineage>
</organism>
<comment type="caution">
    <text evidence="2">The sequence shown here is derived from an EMBL/GenBank/DDBJ whole genome shotgun (WGS) entry which is preliminary data.</text>
</comment>
<accession>A0ABV6RR34</accession>
<keyword evidence="3" id="KW-1185">Reference proteome</keyword>
<evidence type="ECO:0000313" key="3">
    <source>
        <dbReference type="Proteomes" id="UP001589896"/>
    </source>
</evidence>
<sequence length="242" mass="25711">MTTPAELRRLIELSVADPRNEPMLLHALLDAELYVHLPLSDDSSRMRLICFTRPDGLTVIPVFSDEGKAKVAGQGAVRVGAVCGRELFVSAPGATFMLDPNDTTTTLYPEEIDALLSSGEAAVAPGVVENAQISLSPAASEDRWIGELVADAVKGIDAVCAVHLANMHIAGCTEPTGFVAIVAVPPAWSERAARAAALALHTNRRAPRLPVDLTTYDPADPPEWVSEPGFGAAWTRTRCGVH</sequence>
<dbReference type="Proteomes" id="UP001589896">
    <property type="component" value="Unassembled WGS sequence"/>
</dbReference>
<protein>
    <submittedName>
        <fullName evidence="2">SseB family protein</fullName>
    </submittedName>
</protein>